<dbReference type="HOGENOM" id="CLU_1731617_0_0_1"/>
<keyword evidence="3" id="KW-1185">Reference proteome</keyword>
<name>A0A067T6B0_GALM3</name>
<accession>A0A067T6B0</accession>
<feature type="transmembrane region" description="Helical" evidence="1">
    <location>
        <begin position="22"/>
        <end position="41"/>
    </location>
</feature>
<protein>
    <submittedName>
        <fullName evidence="2">Uncharacterized protein</fullName>
    </submittedName>
</protein>
<dbReference type="AlphaFoldDB" id="A0A067T6B0"/>
<evidence type="ECO:0000313" key="3">
    <source>
        <dbReference type="Proteomes" id="UP000027222"/>
    </source>
</evidence>
<evidence type="ECO:0000256" key="1">
    <source>
        <dbReference type="SAM" id="Phobius"/>
    </source>
</evidence>
<dbReference type="Proteomes" id="UP000027222">
    <property type="component" value="Unassembled WGS sequence"/>
</dbReference>
<gene>
    <name evidence="2" type="ORF">GALMADRAFT_1265847</name>
</gene>
<keyword evidence="1" id="KW-1133">Transmembrane helix</keyword>
<evidence type="ECO:0000313" key="2">
    <source>
        <dbReference type="EMBL" id="KDR78740.1"/>
    </source>
</evidence>
<feature type="transmembrane region" description="Helical" evidence="1">
    <location>
        <begin position="76"/>
        <end position="97"/>
    </location>
</feature>
<keyword evidence="1" id="KW-0812">Transmembrane</keyword>
<proteinExistence type="predicted"/>
<dbReference type="EMBL" id="KL142374">
    <property type="protein sequence ID" value="KDR78740.1"/>
    <property type="molecule type" value="Genomic_DNA"/>
</dbReference>
<feature type="transmembrane region" description="Helical" evidence="1">
    <location>
        <begin position="48"/>
        <end position="70"/>
    </location>
</feature>
<reference evidence="3" key="1">
    <citation type="journal article" date="2014" name="Proc. Natl. Acad. Sci. U.S.A.">
        <title>Extensive sampling of basidiomycete genomes demonstrates inadequacy of the white-rot/brown-rot paradigm for wood decay fungi.</title>
        <authorList>
            <person name="Riley R."/>
            <person name="Salamov A.A."/>
            <person name="Brown D.W."/>
            <person name="Nagy L.G."/>
            <person name="Floudas D."/>
            <person name="Held B.W."/>
            <person name="Levasseur A."/>
            <person name="Lombard V."/>
            <person name="Morin E."/>
            <person name="Otillar R."/>
            <person name="Lindquist E.A."/>
            <person name="Sun H."/>
            <person name="LaButti K.M."/>
            <person name="Schmutz J."/>
            <person name="Jabbour D."/>
            <person name="Luo H."/>
            <person name="Baker S.E."/>
            <person name="Pisabarro A.G."/>
            <person name="Walton J.D."/>
            <person name="Blanchette R.A."/>
            <person name="Henrissat B."/>
            <person name="Martin F."/>
            <person name="Cullen D."/>
            <person name="Hibbett D.S."/>
            <person name="Grigoriev I.V."/>
        </authorList>
    </citation>
    <scope>NUCLEOTIDE SEQUENCE [LARGE SCALE GENOMIC DNA]</scope>
    <source>
        <strain evidence="3">CBS 339.88</strain>
    </source>
</reference>
<sequence length="151" mass="16662">MRFVCYLGGGINRAVHHQQTMAWQRSLFVVGLLSIISDLFLRVIDRVMIISIEANLLTCVITIITVLLYNAVGGNVWVGVTLIACRFFSISFLVSLLEGKKEQVEQERGLPTIQTSSLQSTYMQSAVDTDQDVLLVSRTSTSSAKAQIPPV</sequence>
<organism evidence="2 3">
    <name type="scientific">Galerina marginata (strain CBS 339.88)</name>
    <dbReference type="NCBI Taxonomy" id="685588"/>
    <lineage>
        <taxon>Eukaryota</taxon>
        <taxon>Fungi</taxon>
        <taxon>Dikarya</taxon>
        <taxon>Basidiomycota</taxon>
        <taxon>Agaricomycotina</taxon>
        <taxon>Agaricomycetes</taxon>
        <taxon>Agaricomycetidae</taxon>
        <taxon>Agaricales</taxon>
        <taxon>Agaricineae</taxon>
        <taxon>Strophariaceae</taxon>
        <taxon>Galerina</taxon>
    </lineage>
</organism>
<keyword evidence="1" id="KW-0472">Membrane</keyword>